<dbReference type="Gene3D" id="3.30.450.20">
    <property type="entry name" value="PAS domain"/>
    <property type="match status" value="2"/>
</dbReference>
<dbReference type="PANTHER" id="PTHR43531:SF11">
    <property type="entry name" value="METHYL-ACCEPTING CHEMOTAXIS PROTEIN 3"/>
    <property type="match status" value="1"/>
</dbReference>
<evidence type="ECO:0000256" key="1">
    <source>
        <dbReference type="ARBA" id="ARBA00004370"/>
    </source>
</evidence>
<keyword evidence="11" id="KW-1185">Reference proteome</keyword>
<gene>
    <name evidence="10" type="ORF">HLH21_01730</name>
</gene>
<evidence type="ECO:0000256" key="5">
    <source>
        <dbReference type="SAM" id="Coils"/>
    </source>
</evidence>
<feature type="domain" description="Methyl-accepting transducer" evidence="8">
    <location>
        <begin position="475"/>
        <end position="704"/>
    </location>
</feature>
<evidence type="ECO:0000256" key="2">
    <source>
        <dbReference type="ARBA" id="ARBA00022500"/>
    </source>
</evidence>
<dbReference type="GO" id="GO:0007165">
    <property type="term" value="P:signal transduction"/>
    <property type="evidence" value="ECO:0007669"/>
    <property type="project" value="UniProtKB-KW"/>
</dbReference>
<feature type="coiled-coil region" evidence="5">
    <location>
        <begin position="388"/>
        <end position="415"/>
    </location>
</feature>
<dbReference type="Pfam" id="PF22673">
    <property type="entry name" value="MCP-like_PDC_1"/>
    <property type="match status" value="1"/>
</dbReference>
<name>A0A7W4P2C8_9PROT</name>
<evidence type="ECO:0000256" key="3">
    <source>
        <dbReference type="ARBA" id="ARBA00029447"/>
    </source>
</evidence>
<dbReference type="SUPFAM" id="SSF58104">
    <property type="entry name" value="Methyl-accepting chemotaxis protein (MCP) signaling domain"/>
    <property type="match status" value="1"/>
</dbReference>
<evidence type="ECO:0000259" key="8">
    <source>
        <dbReference type="PROSITE" id="PS50111"/>
    </source>
</evidence>
<sequence>MLGHSNRPWNSLPTRIVLICGLAFIVIQAMAVTISAWMMKSQVEKSVFSEAVAQSRILVDQIVTRMSQQNAIVRSTAGSLEASHKAGTGNRAEVLSLLNESETRFTDSFGMWMEETPSGFDGRRDAHAIGSNANGIFFPYFTRRADKSIEYHAIKEQYDHPWYTLPMARGNGILTAPYVAESNHVEMVSFAYPVVFDGKKIGVTGIDTPLDWIVTLLGNAHIFGSRNIALISEDMLWIANPDETLLMQPYKGEGAGELARAVSTRKVQIIRGFQGGTQERILIPFVIPGFDNVWTLVVDVPVSALNTPVRDNVVALVTSGFVLMMLSVLLIYLISGKLIRKPFRNLLAAVSDLSHGRYDDRISGTNRRDEIGMVAQGLEGFRAALLKARHAEAEAAETRRRHERLEQKARQEEEAKIRNVDRVIRTMDAGLGKLAKGDLSVELSDSLPLEFEPLRRNFNQSVRQLADALSEIAGSGRVIRTGTSDVASGAESLARRTEQQAAALEQTAAAVNETTQSVASSAAQIGDAQKIGLQARGSATASSAIMQQTHQAMQRIEESSRQIVTIVEAIDGIAFQTNILALNAAVEAARAGEAGRGFAVVASEVRALSLRCAEAAKDIGTLVRKTGSEIRTGSKCVSDTGKTLEDISDFIARISDSLNHILVAAQEQSARLSEINTAVSSMDQTTQKNAAAADHSRAASRQLAGETERLAALINRFRLPESPNASPSGPRKAGRALPEPTRA</sequence>
<dbReference type="GO" id="GO:0016020">
    <property type="term" value="C:membrane"/>
    <property type="evidence" value="ECO:0007669"/>
    <property type="project" value="UniProtKB-SubCell"/>
</dbReference>
<dbReference type="PROSITE" id="PS50885">
    <property type="entry name" value="HAMP"/>
    <property type="match status" value="2"/>
</dbReference>
<organism evidence="10 11">
    <name type="scientific">Gluconacetobacter johannae</name>
    <dbReference type="NCBI Taxonomy" id="112140"/>
    <lineage>
        <taxon>Bacteria</taxon>
        <taxon>Pseudomonadati</taxon>
        <taxon>Pseudomonadota</taxon>
        <taxon>Alphaproteobacteria</taxon>
        <taxon>Acetobacterales</taxon>
        <taxon>Acetobacteraceae</taxon>
        <taxon>Gluconacetobacter</taxon>
    </lineage>
</organism>
<keyword evidence="2" id="KW-0145">Chemotaxis</keyword>
<dbReference type="CDD" id="cd11386">
    <property type="entry name" value="MCP_signal"/>
    <property type="match status" value="1"/>
</dbReference>
<dbReference type="InterPro" id="IPR004089">
    <property type="entry name" value="MCPsignal_dom"/>
</dbReference>
<dbReference type="SMART" id="SM00283">
    <property type="entry name" value="MA"/>
    <property type="match status" value="1"/>
</dbReference>
<feature type="domain" description="HAMP" evidence="9">
    <location>
        <begin position="418"/>
        <end position="470"/>
    </location>
</feature>
<evidence type="ECO:0000256" key="6">
    <source>
        <dbReference type="SAM" id="MobiDB-lite"/>
    </source>
</evidence>
<accession>A0A7W4P2C8</accession>
<dbReference type="SUPFAM" id="SSF158472">
    <property type="entry name" value="HAMP domain-like"/>
    <property type="match status" value="1"/>
</dbReference>
<evidence type="ECO:0000259" key="9">
    <source>
        <dbReference type="PROSITE" id="PS50885"/>
    </source>
</evidence>
<protein>
    <submittedName>
        <fullName evidence="10">HAMP domain-containing protein</fullName>
    </submittedName>
</protein>
<keyword evidence="7" id="KW-0812">Transmembrane</keyword>
<dbReference type="Gene3D" id="6.10.340.10">
    <property type="match status" value="1"/>
</dbReference>
<keyword evidence="7" id="KW-0472">Membrane</keyword>
<dbReference type="AlphaFoldDB" id="A0A7W4P2C8"/>
<comment type="subcellular location">
    <subcellularLocation>
        <location evidence="1">Membrane</location>
    </subcellularLocation>
</comment>
<dbReference type="PANTHER" id="PTHR43531">
    <property type="entry name" value="PROTEIN ICFG"/>
    <property type="match status" value="1"/>
</dbReference>
<dbReference type="InterPro" id="IPR051310">
    <property type="entry name" value="MCP_chemotaxis"/>
</dbReference>
<dbReference type="CDD" id="cd06225">
    <property type="entry name" value="HAMP"/>
    <property type="match status" value="1"/>
</dbReference>
<evidence type="ECO:0000313" key="10">
    <source>
        <dbReference type="EMBL" id="MBB2174644.1"/>
    </source>
</evidence>
<feature type="domain" description="HAMP" evidence="9">
    <location>
        <begin position="337"/>
        <end position="390"/>
    </location>
</feature>
<dbReference type="Pfam" id="PF00015">
    <property type="entry name" value="MCPsignal"/>
    <property type="match status" value="1"/>
</dbReference>
<feature type="region of interest" description="Disordered" evidence="6">
    <location>
        <begin position="714"/>
        <end position="743"/>
    </location>
</feature>
<evidence type="ECO:0000256" key="4">
    <source>
        <dbReference type="PROSITE-ProRule" id="PRU00284"/>
    </source>
</evidence>
<proteinExistence type="inferred from homology"/>
<feature type="transmembrane region" description="Helical" evidence="7">
    <location>
        <begin position="16"/>
        <end position="39"/>
    </location>
</feature>
<feature type="transmembrane region" description="Helical" evidence="7">
    <location>
        <begin position="313"/>
        <end position="334"/>
    </location>
</feature>
<dbReference type="Pfam" id="PF00672">
    <property type="entry name" value="HAMP"/>
    <property type="match status" value="1"/>
</dbReference>
<dbReference type="InterPro" id="IPR003660">
    <property type="entry name" value="HAMP_dom"/>
</dbReference>
<comment type="similarity">
    <text evidence="3">Belongs to the methyl-accepting chemotaxis (MCP) protein family.</text>
</comment>
<dbReference type="SMART" id="SM00304">
    <property type="entry name" value="HAMP"/>
    <property type="match status" value="2"/>
</dbReference>
<reference evidence="10 11" key="1">
    <citation type="submission" date="2020-04" db="EMBL/GenBank/DDBJ databases">
        <title>Description of novel Gluconacetobacter.</title>
        <authorList>
            <person name="Sombolestani A."/>
        </authorList>
    </citation>
    <scope>NUCLEOTIDE SEQUENCE [LARGE SCALE GENOMIC DNA]</scope>
    <source>
        <strain evidence="10 11">LMG 21312</strain>
    </source>
</reference>
<dbReference type="EMBL" id="JABEQH010000002">
    <property type="protein sequence ID" value="MBB2174644.1"/>
    <property type="molecule type" value="Genomic_DNA"/>
</dbReference>
<keyword evidence="5" id="KW-0175">Coiled coil</keyword>
<dbReference type="Proteomes" id="UP000561066">
    <property type="component" value="Unassembled WGS sequence"/>
</dbReference>
<dbReference type="CDD" id="cd12913">
    <property type="entry name" value="PDC1_MCP_like"/>
    <property type="match status" value="1"/>
</dbReference>
<keyword evidence="7" id="KW-1133">Transmembrane helix</keyword>
<dbReference type="RefSeq" id="WP_182940513.1">
    <property type="nucleotide sequence ID" value="NZ_JABEQH010000002.1"/>
</dbReference>
<keyword evidence="4" id="KW-0807">Transducer</keyword>
<dbReference type="PROSITE" id="PS50111">
    <property type="entry name" value="CHEMOTAXIS_TRANSDUC_2"/>
    <property type="match status" value="1"/>
</dbReference>
<dbReference type="GO" id="GO:0006935">
    <property type="term" value="P:chemotaxis"/>
    <property type="evidence" value="ECO:0007669"/>
    <property type="project" value="UniProtKB-KW"/>
</dbReference>
<dbReference type="Gene3D" id="1.10.287.950">
    <property type="entry name" value="Methyl-accepting chemotaxis protein"/>
    <property type="match status" value="1"/>
</dbReference>
<dbReference type="FunFam" id="1.10.287.950:FF:000001">
    <property type="entry name" value="Methyl-accepting chemotaxis sensory transducer"/>
    <property type="match status" value="1"/>
</dbReference>
<evidence type="ECO:0000256" key="7">
    <source>
        <dbReference type="SAM" id="Phobius"/>
    </source>
</evidence>
<evidence type="ECO:0000313" key="11">
    <source>
        <dbReference type="Proteomes" id="UP000561066"/>
    </source>
</evidence>
<comment type="caution">
    <text evidence="10">The sequence shown here is derived from an EMBL/GenBank/DDBJ whole genome shotgun (WGS) entry which is preliminary data.</text>
</comment>
<feature type="coiled-coil region" evidence="5">
    <location>
        <begin position="487"/>
        <end position="514"/>
    </location>
</feature>